<gene>
    <name evidence="1" type="ORF">DSO57_1003618</name>
</gene>
<dbReference type="Proteomes" id="UP001165960">
    <property type="component" value="Unassembled WGS sequence"/>
</dbReference>
<evidence type="ECO:0000313" key="2">
    <source>
        <dbReference type="Proteomes" id="UP001165960"/>
    </source>
</evidence>
<protein>
    <submittedName>
        <fullName evidence="1">Uncharacterized protein</fullName>
    </submittedName>
</protein>
<keyword evidence="2" id="KW-1185">Reference proteome</keyword>
<dbReference type="EMBL" id="QTSX02004979">
    <property type="protein sequence ID" value="KAJ9063089.1"/>
    <property type="molecule type" value="Genomic_DNA"/>
</dbReference>
<comment type="caution">
    <text evidence="1">The sequence shown here is derived from an EMBL/GenBank/DDBJ whole genome shotgun (WGS) entry which is preliminary data.</text>
</comment>
<name>A0ACC2SLE0_9FUNG</name>
<proteinExistence type="predicted"/>
<accession>A0ACC2SLE0</accession>
<reference evidence="1" key="1">
    <citation type="submission" date="2022-04" db="EMBL/GenBank/DDBJ databases">
        <title>Genome of the entomopathogenic fungus Entomophthora muscae.</title>
        <authorList>
            <person name="Elya C."/>
            <person name="Lovett B.R."/>
            <person name="Lee E."/>
            <person name="Macias A.M."/>
            <person name="Hajek A.E."/>
            <person name="De Bivort B.L."/>
            <person name="Kasson M.T."/>
            <person name="De Fine Licht H.H."/>
            <person name="Stajich J.E."/>
        </authorList>
    </citation>
    <scope>NUCLEOTIDE SEQUENCE</scope>
    <source>
        <strain evidence="1">Berkeley</strain>
    </source>
</reference>
<sequence>MEKRDSREILFKNKTRAQEKFRSLMEDRSEAECNLDFNPWELTPGDLCGVVLTLFCKLDLVEFLGLEPEAFLDFILAVETKYLCNPYHSFHHAVDVCNFLYYSLSELGISYCLSQEDILTLMISGLCHDIGHPGVNNLYQINAKTQIALDFDGVSVLENYSCRLTSELIASFKLFQCPSSKCTTSESTLKEWITENILATDMAFHFSQLADISNILEEWPSTAPRSFCPNDSGIVSGCEEELVAEPLRRKLCKLLLHAADISNAVRPWTLCKSWSDLVVSEFFHQGDLERVNNLPISPNMDRINANQPQIALDFEELIVRPYFEFLADFIPTCCVFLENLSENRKEWLELKSLVPSAARRDSVDGALTKAKRVSFASGTVLVPARFREDARHFSSDFSNGFGRRAFSRTASLLRNSDKRKGFLPGQVKGFGKLLDDKHIVTAESLASALELLSIESPTVS</sequence>
<organism evidence="1 2">
    <name type="scientific">Entomophthora muscae</name>
    <dbReference type="NCBI Taxonomy" id="34485"/>
    <lineage>
        <taxon>Eukaryota</taxon>
        <taxon>Fungi</taxon>
        <taxon>Fungi incertae sedis</taxon>
        <taxon>Zoopagomycota</taxon>
        <taxon>Entomophthoromycotina</taxon>
        <taxon>Entomophthoromycetes</taxon>
        <taxon>Entomophthorales</taxon>
        <taxon>Entomophthoraceae</taxon>
        <taxon>Entomophthora</taxon>
    </lineage>
</organism>
<evidence type="ECO:0000313" key="1">
    <source>
        <dbReference type="EMBL" id="KAJ9063089.1"/>
    </source>
</evidence>